<keyword evidence="1" id="KW-0175">Coiled coil</keyword>
<evidence type="ECO:0000256" key="2">
    <source>
        <dbReference type="SAM" id="MobiDB-lite"/>
    </source>
</evidence>
<evidence type="ECO:0000313" key="3">
    <source>
        <dbReference type="Ensembl" id="ENSHHUP00000029509.1"/>
    </source>
</evidence>
<keyword evidence="4" id="KW-1185">Reference proteome</keyword>
<evidence type="ECO:0000256" key="1">
    <source>
        <dbReference type="SAM" id="Coils"/>
    </source>
</evidence>
<dbReference type="AlphaFoldDB" id="A0A4W5LUX4"/>
<feature type="coiled-coil region" evidence="1">
    <location>
        <begin position="128"/>
        <end position="162"/>
    </location>
</feature>
<reference evidence="3" key="3">
    <citation type="submission" date="2025-09" db="UniProtKB">
        <authorList>
            <consortium name="Ensembl"/>
        </authorList>
    </citation>
    <scope>IDENTIFICATION</scope>
</reference>
<organism evidence="3 4">
    <name type="scientific">Hucho hucho</name>
    <name type="common">huchen</name>
    <dbReference type="NCBI Taxonomy" id="62062"/>
    <lineage>
        <taxon>Eukaryota</taxon>
        <taxon>Metazoa</taxon>
        <taxon>Chordata</taxon>
        <taxon>Craniata</taxon>
        <taxon>Vertebrata</taxon>
        <taxon>Euteleostomi</taxon>
        <taxon>Actinopterygii</taxon>
        <taxon>Neopterygii</taxon>
        <taxon>Teleostei</taxon>
        <taxon>Protacanthopterygii</taxon>
        <taxon>Salmoniformes</taxon>
        <taxon>Salmonidae</taxon>
        <taxon>Salmoninae</taxon>
        <taxon>Hucho</taxon>
    </lineage>
</organism>
<dbReference type="GeneTree" id="ENSGT00710000106769"/>
<sequence>MCITELENEISQLKSSRDGLEEEGHSLKRRVEEQRDHLLSSQQSLLAQQNELEQAHQRHEQSRENYDRLIHAKDEEIGRLQQEVDHLGHTHSSQEPEVVILQQEDKTQSSLNNGENDNEKHDLSKVEIDRLVKGIKEKETEISQLNEKNLNLTRQLDQLVVSREEIGKLSQMVLQKVCIFKRAICSSNNCFGKKLRDGAGET</sequence>
<name>A0A4W5LUX4_9TELE</name>
<feature type="compositionally biased region" description="Basic and acidic residues" evidence="2">
    <location>
        <begin position="15"/>
        <end position="38"/>
    </location>
</feature>
<dbReference type="STRING" id="62062.ENSHHUP00000029509"/>
<feature type="compositionally biased region" description="Basic and acidic residues" evidence="2">
    <location>
        <begin position="53"/>
        <end position="63"/>
    </location>
</feature>
<dbReference type="Proteomes" id="UP000314982">
    <property type="component" value="Unassembled WGS sequence"/>
</dbReference>
<dbReference type="Ensembl" id="ENSHHUT00000030735.1">
    <property type="protein sequence ID" value="ENSHHUP00000029509.1"/>
    <property type="gene ID" value="ENSHHUG00000018816.1"/>
</dbReference>
<reference evidence="4" key="1">
    <citation type="submission" date="2018-06" db="EMBL/GenBank/DDBJ databases">
        <title>Genome assembly of Danube salmon.</title>
        <authorList>
            <person name="Macqueen D.J."/>
            <person name="Gundappa M.K."/>
        </authorList>
    </citation>
    <scope>NUCLEOTIDE SEQUENCE [LARGE SCALE GENOMIC DNA]</scope>
</reference>
<protein>
    <submittedName>
        <fullName evidence="3">Uncharacterized protein</fullName>
    </submittedName>
</protein>
<evidence type="ECO:0000313" key="4">
    <source>
        <dbReference type="Proteomes" id="UP000314982"/>
    </source>
</evidence>
<reference evidence="3" key="2">
    <citation type="submission" date="2025-08" db="UniProtKB">
        <authorList>
            <consortium name="Ensembl"/>
        </authorList>
    </citation>
    <scope>IDENTIFICATION</scope>
</reference>
<feature type="compositionally biased region" description="Low complexity" evidence="2">
    <location>
        <begin position="39"/>
        <end position="52"/>
    </location>
</feature>
<feature type="region of interest" description="Disordered" evidence="2">
    <location>
        <begin position="7"/>
        <end position="63"/>
    </location>
</feature>
<accession>A0A4W5LUX4</accession>
<proteinExistence type="predicted"/>